<name>A0ACB7SPW9_HYAAI</name>
<evidence type="ECO:0000313" key="2">
    <source>
        <dbReference type="Proteomes" id="UP000821845"/>
    </source>
</evidence>
<reference evidence="1" key="1">
    <citation type="submission" date="2020-05" db="EMBL/GenBank/DDBJ databases">
        <title>Large-scale comparative analyses of tick genomes elucidate their genetic diversity and vector capacities.</title>
        <authorList>
            <person name="Jia N."/>
            <person name="Wang J."/>
            <person name="Shi W."/>
            <person name="Du L."/>
            <person name="Sun Y."/>
            <person name="Zhan W."/>
            <person name="Jiang J."/>
            <person name="Wang Q."/>
            <person name="Zhang B."/>
            <person name="Ji P."/>
            <person name="Sakyi L.B."/>
            <person name="Cui X."/>
            <person name="Yuan T."/>
            <person name="Jiang B."/>
            <person name="Yang W."/>
            <person name="Lam T.T.-Y."/>
            <person name="Chang Q."/>
            <person name="Ding S."/>
            <person name="Wang X."/>
            <person name="Zhu J."/>
            <person name="Ruan X."/>
            <person name="Zhao L."/>
            <person name="Wei J."/>
            <person name="Que T."/>
            <person name="Du C."/>
            <person name="Cheng J."/>
            <person name="Dai P."/>
            <person name="Han X."/>
            <person name="Huang E."/>
            <person name="Gao Y."/>
            <person name="Liu J."/>
            <person name="Shao H."/>
            <person name="Ye R."/>
            <person name="Li L."/>
            <person name="Wei W."/>
            <person name="Wang X."/>
            <person name="Wang C."/>
            <person name="Yang T."/>
            <person name="Huo Q."/>
            <person name="Li W."/>
            <person name="Guo W."/>
            <person name="Chen H."/>
            <person name="Zhou L."/>
            <person name="Ni X."/>
            <person name="Tian J."/>
            <person name="Zhou Y."/>
            <person name="Sheng Y."/>
            <person name="Liu T."/>
            <person name="Pan Y."/>
            <person name="Xia L."/>
            <person name="Li J."/>
            <person name="Zhao F."/>
            <person name="Cao W."/>
        </authorList>
    </citation>
    <scope>NUCLEOTIDE SEQUENCE</scope>
    <source>
        <strain evidence="1">Hyas-2018</strain>
    </source>
</reference>
<sequence>MAVAERMGLEGEELRAWSDDQEAWARDERAAEREGSGRDCSRSRPRCPGFDSGPEPPVEGGIFRVVITSSERASVGKQPRFLRGQELPRLPPSVDVLVSA</sequence>
<accession>A0ACB7SPW9</accession>
<proteinExistence type="predicted"/>
<dbReference type="EMBL" id="CM023483">
    <property type="protein sequence ID" value="KAH6936071.1"/>
    <property type="molecule type" value="Genomic_DNA"/>
</dbReference>
<keyword evidence="2" id="KW-1185">Reference proteome</keyword>
<comment type="caution">
    <text evidence="1">The sequence shown here is derived from an EMBL/GenBank/DDBJ whole genome shotgun (WGS) entry which is preliminary data.</text>
</comment>
<evidence type="ECO:0000313" key="1">
    <source>
        <dbReference type="EMBL" id="KAH6936071.1"/>
    </source>
</evidence>
<organism evidence="1 2">
    <name type="scientific">Hyalomma asiaticum</name>
    <name type="common">Tick</name>
    <dbReference type="NCBI Taxonomy" id="266040"/>
    <lineage>
        <taxon>Eukaryota</taxon>
        <taxon>Metazoa</taxon>
        <taxon>Ecdysozoa</taxon>
        <taxon>Arthropoda</taxon>
        <taxon>Chelicerata</taxon>
        <taxon>Arachnida</taxon>
        <taxon>Acari</taxon>
        <taxon>Parasitiformes</taxon>
        <taxon>Ixodida</taxon>
        <taxon>Ixodoidea</taxon>
        <taxon>Ixodidae</taxon>
        <taxon>Hyalomminae</taxon>
        <taxon>Hyalomma</taxon>
    </lineage>
</organism>
<dbReference type="Proteomes" id="UP000821845">
    <property type="component" value="Chromosome 3"/>
</dbReference>
<gene>
    <name evidence="1" type="ORF">HPB50_013060</name>
</gene>
<protein>
    <submittedName>
        <fullName evidence="1">Uncharacterized protein</fullName>
    </submittedName>
</protein>